<name>A0ABV5VY09_9BACL</name>
<keyword evidence="3" id="KW-1185">Reference proteome</keyword>
<accession>A0ABV5VY09</accession>
<evidence type="ECO:0000313" key="2">
    <source>
        <dbReference type="EMBL" id="MFB9753192.1"/>
    </source>
</evidence>
<gene>
    <name evidence="2" type="ORF">ACFFNY_16620</name>
</gene>
<evidence type="ECO:0000313" key="3">
    <source>
        <dbReference type="Proteomes" id="UP001589619"/>
    </source>
</evidence>
<proteinExistence type="predicted"/>
<evidence type="ECO:0008006" key="4">
    <source>
        <dbReference type="Google" id="ProtNLM"/>
    </source>
</evidence>
<sequence>MRLRLGTNAGLKFAIAFILVLLPLFGPPERARADGGSAYGPNLLKNGSFETWSGDTPTSWTKGLAAGGTLSRETDPANVQDGASSARLSAPAATGDSASLRQNGIAVTGGKNYLVSFYYKKPLSPSTAYVYFKLTYRKSDGTTITPTTVEKLPTAERASFVLFQKKFAVPAEAVSVTYEFLMQRGAELIVDHASYAEATGDVPEIGEGPNLLANSGFDAWSSGQLNVWTPVVADGGQVLASSQAGYRLKGSAVQLDAPQPGDSAAVVQGALPVSGGQLYRASFTYRTDFVSGTAQLRVLFKDAAGQTLRTVSADLFDEEHDRFATLAELDATAPANAVTAAFEAVVEHGRVWVDEASFRTVPNLITDGSFESPLAASGWSAASAPGTTGGSVVRVTSGGFDLDGAVTIATYGSEDEWSVGQSTGPLPEEYRRFKINALYKVQQMGEGAESFIRLTWLDANDQPIQLTAGANPPFASGQLPLTSFDAPVLERDGEWHRLTQVLLMPAGAAKLELRLVGRGGASEVMWDGIQIEPYLDMYKADGAPATGLTMAYSWSNEIDPAVFWSKIPAASLQPTSAPVWESGLLRRHFFGLDGYYYLNYYTPFNNKMSQARIPYLEHTVGVSAATGAPSTVKAGDLPFNVTASPDGPNREYYAGGNQASVGTYATLYTLTGEQSFLDRAKELMQFSDYSQYKPDGDNPFVRIHYPEEWQRLLDTGRNVQFRGGWDYKFNYNWTNVYGYTYPKHSPDGHVNAQIGGRMLHLYPYADDAASVLNAVYEFAYNQIPLNGFNYGIYKDRAYYWFGYGPSTTGIPNDASNPLGDGTDNINAAKAHVFAKVGYLRNDPKMLELARGLLWYLAREYEYDGAFYYDSAENPLNTTRAVLDQSHETMMVWDAMHAFAYLKQAGVDIGAEEAVWNEALDMTVTSALWYQGDRYIKALKAYDGAPEPNAPLTIATYVQAIGKGPYTNVKWFDKLGPNMVVPASLNVRISKIVPPSAAETDWTVDPNRDVVYTVTPGSMADDGIVLPWPLQQGDLYRIAYTATTGAGFDRNVDTMPNAGAAFYLDGGSGGKLEIAEAMAPPMRIDLNVNASNLLSFPAQLYFPFPSATSAALELPTAPAAQAYAPPVWRTDSVSDTVTMHFKQLAPTVTFSTYTNSIYGQVAFSRYIEYAFFLPRTSEGEYTVSLERLNGNVTYTASIDGQPLAVESLVSTGLRASVADLGSVTLAPGWHTIRFDTPGSMSILNVQFTASAVTP</sequence>
<dbReference type="SUPFAM" id="SSF49785">
    <property type="entry name" value="Galactose-binding domain-like"/>
    <property type="match status" value="1"/>
</dbReference>
<dbReference type="Proteomes" id="UP001589619">
    <property type="component" value="Unassembled WGS sequence"/>
</dbReference>
<evidence type="ECO:0000256" key="1">
    <source>
        <dbReference type="SAM" id="MobiDB-lite"/>
    </source>
</evidence>
<protein>
    <recommendedName>
        <fullName evidence="4">CBM-cenC domain-containing protein</fullName>
    </recommendedName>
</protein>
<dbReference type="RefSeq" id="WP_344902087.1">
    <property type="nucleotide sequence ID" value="NZ_BAAAYO010000001.1"/>
</dbReference>
<organism evidence="2 3">
    <name type="scientific">Paenibacillus hodogayensis</name>
    <dbReference type="NCBI Taxonomy" id="279208"/>
    <lineage>
        <taxon>Bacteria</taxon>
        <taxon>Bacillati</taxon>
        <taxon>Bacillota</taxon>
        <taxon>Bacilli</taxon>
        <taxon>Bacillales</taxon>
        <taxon>Paenibacillaceae</taxon>
        <taxon>Paenibacillus</taxon>
    </lineage>
</organism>
<feature type="region of interest" description="Disordered" evidence="1">
    <location>
        <begin position="63"/>
        <end position="88"/>
    </location>
</feature>
<dbReference type="EMBL" id="JBHMAG010000012">
    <property type="protein sequence ID" value="MFB9753192.1"/>
    <property type="molecule type" value="Genomic_DNA"/>
</dbReference>
<dbReference type="Gene3D" id="2.60.120.260">
    <property type="entry name" value="Galactose-binding domain-like"/>
    <property type="match status" value="3"/>
</dbReference>
<reference evidence="2 3" key="1">
    <citation type="submission" date="2024-09" db="EMBL/GenBank/DDBJ databases">
        <authorList>
            <person name="Sun Q."/>
            <person name="Mori K."/>
        </authorList>
    </citation>
    <scope>NUCLEOTIDE SEQUENCE [LARGE SCALE GENOMIC DNA]</scope>
    <source>
        <strain evidence="2 3">JCM 12520</strain>
    </source>
</reference>
<comment type="caution">
    <text evidence="2">The sequence shown here is derived from an EMBL/GenBank/DDBJ whole genome shotgun (WGS) entry which is preliminary data.</text>
</comment>
<dbReference type="InterPro" id="IPR008979">
    <property type="entry name" value="Galactose-bd-like_sf"/>
</dbReference>